<keyword evidence="3" id="KW-1185">Reference proteome</keyword>
<accession>A0A9N9DJ42</accession>
<feature type="coiled-coil region" evidence="1">
    <location>
        <begin position="58"/>
        <end position="94"/>
    </location>
</feature>
<dbReference type="AlphaFoldDB" id="A0A9N9DJ42"/>
<proteinExistence type="predicted"/>
<protein>
    <submittedName>
        <fullName evidence="2">9189_t:CDS:1</fullName>
    </submittedName>
</protein>
<dbReference type="SUPFAM" id="SSF56112">
    <property type="entry name" value="Protein kinase-like (PK-like)"/>
    <property type="match status" value="1"/>
</dbReference>
<dbReference type="Gene3D" id="1.10.510.10">
    <property type="entry name" value="Transferase(Phosphotransferase) domain 1"/>
    <property type="match status" value="1"/>
</dbReference>
<organism evidence="2 3">
    <name type="scientific">Paraglomus occultum</name>
    <dbReference type="NCBI Taxonomy" id="144539"/>
    <lineage>
        <taxon>Eukaryota</taxon>
        <taxon>Fungi</taxon>
        <taxon>Fungi incertae sedis</taxon>
        <taxon>Mucoromycota</taxon>
        <taxon>Glomeromycotina</taxon>
        <taxon>Glomeromycetes</taxon>
        <taxon>Paraglomerales</taxon>
        <taxon>Paraglomeraceae</taxon>
        <taxon>Paraglomus</taxon>
    </lineage>
</organism>
<gene>
    <name evidence="2" type="ORF">POCULU_LOCUS9243</name>
</gene>
<dbReference type="Proteomes" id="UP000789572">
    <property type="component" value="Unassembled WGS sequence"/>
</dbReference>
<reference evidence="2" key="1">
    <citation type="submission" date="2021-06" db="EMBL/GenBank/DDBJ databases">
        <authorList>
            <person name="Kallberg Y."/>
            <person name="Tangrot J."/>
            <person name="Rosling A."/>
        </authorList>
    </citation>
    <scope>NUCLEOTIDE SEQUENCE</scope>
    <source>
        <strain evidence="2">IA702</strain>
    </source>
</reference>
<dbReference type="InterPro" id="IPR011009">
    <property type="entry name" value="Kinase-like_dom_sf"/>
</dbReference>
<feature type="non-terminal residue" evidence="2">
    <location>
        <position position="1"/>
    </location>
</feature>
<dbReference type="EMBL" id="CAJVPJ010003257">
    <property type="protein sequence ID" value="CAG8637588.1"/>
    <property type="molecule type" value="Genomic_DNA"/>
</dbReference>
<evidence type="ECO:0000313" key="2">
    <source>
        <dbReference type="EMBL" id="CAG8637588.1"/>
    </source>
</evidence>
<comment type="caution">
    <text evidence="2">The sequence shown here is derived from an EMBL/GenBank/DDBJ whole genome shotgun (WGS) entry which is preliminary data.</text>
</comment>
<keyword evidence="1" id="KW-0175">Coiled coil</keyword>
<name>A0A9N9DJ42_9GLOM</name>
<evidence type="ECO:0000256" key="1">
    <source>
        <dbReference type="SAM" id="Coils"/>
    </source>
</evidence>
<sequence length="581" mass="67171">MTTLEYYQQQVEKADKKLDDANAALEKFQESKYGEEKLNELREKEVNETISDRERQWLTELKNREQELRRRVDLSEIVKKRKADEDQLSDVEREREPRKQRLAEALETVSHQINEAPGPSSLALRKTFPMQQQTLNFLCHRPPTHCGRQIIWYHQAFRNFVRHSTDQSIQPSKISYDASVELCDAMAKIYRGENERCQALETVLSQEFGLEFAEITLSNNSRPDGISMHEISLPNPKDRSRTYREHVAIIIRESKNEIEGATNDPYLQATCSYSKFWSQTKFKDLREKSNCPSMLFCSAGPWFCICGAVFLDTIIVDPLTDMIPLMPTNDMMHYMKIAQVIEALKTAYNDLAGYYNALVQSEQMLTNDMDMQRFYPDVRRFKDINGKDVSFDYTGDLCDQCVTTEHLHLCRCTKPYRGETEDGQEIVVKFTTQYNEAAHELCAKDNLAPKLLGVKEVSKGLKVIIMEYVQNSRTLHEYKPSQQDQYLHVMEDVKRAISLLHRNGYVFGDLRSSNILVLPDSAESTKVRAVLVDFDWVGKDGEDTYPISMNAQSIVWPDGVKGGEPMRKMSCSSFWRSNIFH</sequence>
<evidence type="ECO:0000313" key="3">
    <source>
        <dbReference type="Proteomes" id="UP000789572"/>
    </source>
</evidence>
<feature type="coiled-coil region" evidence="1">
    <location>
        <begin position="4"/>
        <end position="31"/>
    </location>
</feature>
<dbReference type="OrthoDB" id="4062651at2759"/>